<sequence length="383" mass="43034">MISDDLQSIFDSDDSGLLDAPEKTVKLTSSDRLERSFLEIVSFYREHGRIPRSDTREIAERKLGARLDGILANDEKIAALAHLDEFGLLVVPEPPRSIDELLENDDLDLLDDTSGLLDTSDLPSRAPRSEPDAIAQRVKSADFAAFEPLFKQKHAELAAGVSKLIDFPGEKYVKEGAFFVLAGVMAFVAEVREPAEEGGAKERLRCIFENGTESSMYRRSLATRLYEARRKNEGSYAVINAELDGILDDDQHTGYIYVLKSLSDDPQISSIEDLYKIGFTTGSVEKRIEHAADQPTYLMAPVEVVATYRTYNMKTSVLEHLLHRVFSDVKLSIEQVGKDRRVYVPSEWYVAPLDAIDEAISMIGSGDIVNYEYSAERRRLERR</sequence>
<feature type="domain" description="Bacteriophage T5 Orf172 DNA-binding" evidence="1">
    <location>
        <begin position="269"/>
        <end position="363"/>
    </location>
</feature>
<proteinExistence type="predicted"/>
<dbReference type="Pfam" id="PF13455">
    <property type="entry name" value="MUG113"/>
    <property type="match status" value="1"/>
</dbReference>
<dbReference type="EMBL" id="CP132970">
    <property type="protein sequence ID" value="XBW03362.1"/>
    <property type="molecule type" value="Genomic_DNA"/>
</dbReference>
<accession>A0AAU7UUE9</accession>
<dbReference type="KEGG" id="rhox:RBB84_19050"/>
<protein>
    <submittedName>
        <fullName evidence="2">GIY-YIG nuclease family protein</fullName>
    </submittedName>
</protein>
<name>A0AAU7UUE9_9NOCA</name>
<dbReference type="InterPro" id="IPR018306">
    <property type="entry name" value="Phage_T5_Orf172_DNA-bd"/>
</dbReference>
<gene>
    <name evidence="2" type="ORF">RBB84_19050</name>
</gene>
<reference evidence="2" key="1">
    <citation type="submission" date="2023-08" db="EMBL/GenBank/DDBJ databases">
        <title>The novel hydrolase IpcH responsible for the initial isoprocarb degradation step in Rhodococcus sp. D-6.</title>
        <authorList>
            <person name="Zhu Q."/>
        </authorList>
    </citation>
    <scope>NUCLEOTIDE SEQUENCE</scope>
    <source>
        <strain evidence="2">D-6</strain>
    </source>
</reference>
<evidence type="ECO:0000259" key="1">
    <source>
        <dbReference type="SMART" id="SM00974"/>
    </source>
</evidence>
<dbReference type="SMART" id="SM00974">
    <property type="entry name" value="T5orf172"/>
    <property type="match status" value="1"/>
</dbReference>
<dbReference type="AlphaFoldDB" id="A0AAU7UUE9"/>
<dbReference type="RefSeq" id="WP_191903114.1">
    <property type="nucleotide sequence ID" value="NZ_CP132970.1"/>
</dbReference>
<evidence type="ECO:0000313" key="2">
    <source>
        <dbReference type="EMBL" id="XBW03362.1"/>
    </source>
</evidence>
<organism evidence="2">
    <name type="scientific">Rhodococcus sp. D-6</name>
    <dbReference type="NCBI Taxonomy" id="1387842"/>
    <lineage>
        <taxon>Bacteria</taxon>
        <taxon>Bacillati</taxon>
        <taxon>Actinomycetota</taxon>
        <taxon>Actinomycetes</taxon>
        <taxon>Mycobacteriales</taxon>
        <taxon>Nocardiaceae</taxon>
        <taxon>Rhodococcus</taxon>
    </lineage>
</organism>